<keyword evidence="3" id="KW-1185">Reference proteome</keyword>
<proteinExistence type="predicted"/>
<protein>
    <submittedName>
        <fullName evidence="2">SH3 domain-containing protein</fullName>
    </submittedName>
</protein>
<gene>
    <name evidence="2" type="ORF">E6C50_01950</name>
</gene>
<name>A0A4S4A3I7_9FLAO</name>
<feature type="transmembrane region" description="Helical" evidence="1">
    <location>
        <begin position="6"/>
        <end position="25"/>
    </location>
</feature>
<comment type="caution">
    <text evidence="2">The sequence shown here is derived from an EMBL/GenBank/DDBJ whole genome shotgun (WGS) entry which is preliminary data.</text>
</comment>
<keyword evidence="1" id="KW-1133">Transmembrane helix</keyword>
<keyword evidence="1" id="KW-0472">Membrane</keyword>
<dbReference type="AlphaFoldDB" id="A0A4S4A3I7"/>
<dbReference type="EMBL" id="SSNZ01000001">
    <property type="protein sequence ID" value="THF52994.1"/>
    <property type="molecule type" value="Genomic_DNA"/>
</dbReference>
<evidence type="ECO:0000256" key="1">
    <source>
        <dbReference type="SAM" id="Phobius"/>
    </source>
</evidence>
<sequence length="103" mass="11601">MENKLRTFFLIAGTLLFSFIVYGLATSDYKSKKARLAPNAQTLIGTKIYKKPDLKSKVIDSLPENKDILIGKEYGNFYKIINAKDHPDSNAGFILKETVVETK</sequence>
<keyword evidence="1" id="KW-0812">Transmembrane</keyword>
<accession>A0A4S4A3I7</accession>
<evidence type="ECO:0000313" key="2">
    <source>
        <dbReference type="EMBL" id="THF52994.1"/>
    </source>
</evidence>
<dbReference type="Proteomes" id="UP000307507">
    <property type="component" value="Unassembled WGS sequence"/>
</dbReference>
<organism evidence="2 3">
    <name type="scientific">Flavobacterium supellecticarium</name>
    <dbReference type="NCBI Taxonomy" id="2565924"/>
    <lineage>
        <taxon>Bacteria</taxon>
        <taxon>Pseudomonadati</taxon>
        <taxon>Bacteroidota</taxon>
        <taxon>Flavobacteriia</taxon>
        <taxon>Flavobacteriales</taxon>
        <taxon>Flavobacteriaceae</taxon>
        <taxon>Flavobacterium</taxon>
    </lineage>
</organism>
<reference evidence="2 3" key="1">
    <citation type="submission" date="2019-04" db="EMBL/GenBank/DDBJ databases">
        <title>Flavobacterium sp. nov. isolated from construction timber.</title>
        <authorList>
            <person name="Lin S.-Y."/>
            <person name="Chang C.-T."/>
            <person name="Young C.-C."/>
        </authorList>
    </citation>
    <scope>NUCLEOTIDE SEQUENCE [LARGE SCALE GENOMIC DNA]</scope>
    <source>
        <strain evidence="2 3">CC-CTC003</strain>
    </source>
</reference>
<dbReference type="RefSeq" id="WP_136401519.1">
    <property type="nucleotide sequence ID" value="NZ_SSNZ01000001.1"/>
</dbReference>
<evidence type="ECO:0000313" key="3">
    <source>
        <dbReference type="Proteomes" id="UP000307507"/>
    </source>
</evidence>